<dbReference type="GO" id="GO:0005198">
    <property type="term" value="F:structural molecule activity"/>
    <property type="evidence" value="ECO:0007669"/>
    <property type="project" value="InterPro"/>
</dbReference>
<comment type="caution">
    <text evidence="9">The sequence shown here is derived from an EMBL/GenBank/DDBJ whole genome shotgun (WGS) entry which is preliminary data.</text>
</comment>
<feature type="compositionally biased region" description="Gly residues" evidence="8">
    <location>
        <begin position="101"/>
        <end position="111"/>
    </location>
</feature>
<evidence type="ECO:0000256" key="4">
    <source>
        <dbReference type="ARBA" id="ARBA00023136"/>
    </source>
</evidence>
<keyword evidence="6 7" id="KW-0968">Cytoplasmic vesicle</keyword>
<evidence type="ECO:0000256" key="2">
    <source>
        <dbReference type="ARBA" id="ARBA00004180"/>
    </source>
</evidence>
<keyword evidence="5 7" id="KW-0168">Coated pit</keyword>
<sequence length="355" mass="39849">MESFDDAMSDDGEDHGDRIQSDHPSPLFEDDGFMGYDADLPPQGYDSSFAQNDDHFSQPPPSNDLTIDSPTNNYNTPQGYGFGMPSPKQDYASPFDTSEMNGGGDDGGDGGIFSDEPVLPPPEQMQEEGRARREWRRQNAIHLEEKEKREKERRDQIIAEAEEYKRSFYEKRKTNCETNKANNREREKLYLANQEKFHKEAYLHYWKAISEIIPREVPNIEKRRGKKEAEKKPSILVIQGPKPGKPTDLSRMRQLFLTLKQKPPPHMMPPPPAKENKDGKDGKESKDAKGEKKDEKDGKEGKDTKNERSSSPTAPPAAAAPGSPGKDVAAIVNENSEPPKPETAALSEGEPKPEE</sequence>
<feature type="compositionally biased region" description="Basic and acidic residues" evidence="8">
    <location>
        <begin position="274"/>
        <end position="308"/>
    </location>
</feature>
<dbReference type="Proteomes" id="UP001054252">
    <property type="component" value="Unassembled WGS sequence"/>
</dbReference>
<dbReference type="PANTHER" id="PTHR10639">
    <property type="entry name" value="CLATHRIN LIGHT CHAIN"/>
    <property type="match status" value="1"/>
</dbReference>
<name>A0AAV5IF86_9ROSI</name>
<dbReference type="GO" id="GO:0072583">
    <property type="term" value="P:clathrin-dependent endocytosis"/>
    <property type="evidence" value="ECO:0007669"/>
    <property type="project" value="TreeGrafter"/>
</dbReference>
<feature type="compositionally biased region" description="Basic and acidic residues" evidence="8">
    <location>
        <begin position="142"/>
        <end position="154"/>
    </location>
</feature>
<evidence type="ECO:0000256" key="7">
    <source>
        <dbReference type="RuleBase" id="RU363137"/>
    </source>
</evidence>
<keyword evidence="4 7" id="KW-0472">Membrane</keyword>
<evidence type="ECO:0000256" key="3">
    <source>
        <dbReference type="ARBA" id="ARBA00005263"/>
    </source>
</evidence>
<dbReference type="GO" id="GO:0030130">
    <property type="term" value="C:clathrin coat of trans-Golgi network vesicle"/>
    <property type="evidence" value="ECO:0007669"/>
    <property type="project" value="InterPro"/>
</dbReference>
<reference evidence="9 10" key="1">
    <citation type="journal article" date="2021" name="Commun. Biol.">
        <title>The genome of Shorea leprosula (Dipterocarpaceae) highlights the ecological relevance of drought in aseasonal tropical rainforests.</title>
        <authorList>
            <person name="Ng K.K.S."/>
            <person name="Kobayashi M.J."/>
            <person name="Fawcett J.A."/>
            <person name="Hatakeyama M."/>
            <person name="Paape T."/>
            <person name="Ng C.H."/>
            <person name="Ang C.C."/>
            <person name="Tnah L.H."/>
            <person name="Lee C.T."/>
            <person name="Nishiyama T."/>
            <person name="Sese J."/>
            <person name="O'Brien M.J."/>
            <person name="Copetti D."/>
            <person name="Mohd Noor M.I."/>
            <person name="Ong R.C."/>
            <person name="Putra M."/>
            <person name="Sireger I.Z."/>
            <person name="Indrioko S."/>
            <person name="Kosugi Y."/>
            <person name="Izuno A."/>
            <person name="Isagi Y."/>
            <person name="Lee S.L."/>
            <person name="Shimizu K.K."/>
        </authorList>
    </citation>
    <scope>NUCLEOTIDE SEQUENCE [LARGE SCALE GENOMIC DNA]</scope>
    <source>
        <strain evidence="9">214</strain>
    </source>
</reference>
<comment type="subcellular location">
    <subcellularLocation>
        <location evidence="2 7">Cytoplasmic vesicle membrane</location>
        <topology evidence="2 7">Peripheral membrane protein</topology>
        <orientation evidence="2 7">Cytoplasmic side</orientation>
    </subcellularLocation>
    <subcellularLocation>
        <location evidence="7">Membrane</location>
        <location evidence="7">Coated pit</location>
        <topology evidence="7">Peripheral membrane protein</topology>
        <orientation evidence="7">Cytoplasmic side</orientation>
    </subcellularLocation>
    <text evidence="7">Cytoplasmic face of coated pits and vesicles.</text>
</comment>
<keyword evidence="10" id="KW-1185">Reference proteome</keyword>
<feature type="region of interest" description="Disordered" evidence="8">
    <location>
        <begin position="217"/>
        <end position="355"/>
    </location>
</feature>
<evidence type="ECO:0000256" key="1">
    <source>
        <dbReference type="ARBA" id="ARBA00003913"/>
    </source>
</evidence>
<dbReference type="GO" id="GO:0030132">
    <property type="term" value="C:clathrin coat of coated pit"/>
    <property type="evidence" value="ECO:0007669"/>
    <property type="project" value="InterPro"/>
</dbReference>
<evidence type="ECO:0000256" key="8">
    <source>
        <dbReference type="SAM" id="MobiDB-lite"/>
    </source>
</evidence>
<dbReference type="Pfam" id="PF01086">
    <property type="entry name" value="Clathrin_lg_ch"/>
    <property type="match status" value="1"/>
</dbReference>
<evidence type="ECO:0000313" key="10">
    <source>
        <dbReference type="Proteomes" id="UP001054252"/>
    </source>
</evidence>
<protein>
    <recommendedName>
        <fullName evidence="7">Clathrin light chain</fullName>
    </recommendedName>
</protein>
<feature type="compositionally biased region" description="Basic and acidic residues" evidence="8">
    <location>
        <begin position="218"/>
        <end position="233"/>
    </location>
</feature>
<feature type="compositionally biased region" description="Polar residues" evidence="8">
    <location>
        <begin position="63"/>
        <end position="78"/>
    </location>
</feature>
<proteinExistence type="inferred from homology"/>
<dbReference type="GO" id="GO:0032050">
    <property type="term" value="F:clathrin heavy chain binding"/>
    <property type="evidence" value="ECO:0007669"/>
    <property type="project" value="TreeGrafter"/>
</dbReference>
<gene>
    <name evidence="9" type="ORF">SLEP1_g9741</name>
</gene>
<dbReference type="EMBL" id="BPVZ01000010">
    <property type="protein sequence ID" value="GKU96512.1"/>
    <property type="molecule type" value="Genomic_DNA"/>
</dbReference>
<feature type="compositionally biased region" description="Low complexity" evidence="8">
    <location>
        <begin position="309"/>
        <end position="325"/>
    </location>
</feature>
<dbReference type="GO" id="GO:0006886">
    <property type="term" value="P:intracellular protein transport"/>
    <property type="evidence" value="ECO:0007669"/>
    <property type="project" value="InterPro"/>
</dbReference>
<evidence type="ECO:0000256" key="5">
    <source>
        <dbReference type="ARBA" id="ARBA00023176"/>
    </source>
</evidence>
<feature type="region of interest" description="Disordered" evidence="8">
    <location>
        <begin position="1"/>
        <end position="154"/>
    </location>
</feature>
<dbReference type="AlphaFoldDB" id="A0AAV5IF86"/>
<evidence type="ECO:0000313" key="9">
    <source>
        <dbReference type="EMBL" id="GKU96512.1"/>
    </source>
</evidence>
<evidence type="ECO:0000256" key="6">
    <source>
        <dbReference type="ARBA" id="ARBA00023329"/>
    </source>
</evidence>
<organism evidence="9 10">
    <name type="scientific">Rubroshorea leprosula</name>
    <dbReference type="NCBI Taxonomy" id="152421"/>
    <lineage>
        <taxon>Eukaryota</taxon>
        <taxon>Viridiplantae</taxon>
        <taxon>Streptophyta</taxon>
        <taxon>Embryophyta</taxon>
        <taxon>Tracheophyta</taxon>
        <taxon>Spermatophyta</taxon>
        <taxon>Magnoliopsida</taxon>
        <taxon>eudicotyledons</taxon>
        <taxon>Gunneridae</taxon>
        <taxon>Pentapetalae</taxon>
        <taxon>rosids</taxon>
        <taxon>malvids</taxon>
        <taxon>Malvales</taxon>
        <taxon>Dipterocarpaceae</taxon>
        <taxon>Rubroshorea</taxon>
    </lineage>
</organism>
<dbReference type="PANTHER" id="PTHR10639:SF33">
    <property type="entry name" value="CLATHRIN LIGHT CHAIN 1"/>
    <property type="match status" value="1"/>
</dbReference>
<feature type="compositionally biased region" description="Pro residues" evidence="8">
    <location>
        <begin position="262"/>
        <end position="273"/>
    </location>
</feature>
<dbReference type="InterPro" id="IPR000996">
    <property type="entry name" value="Clathrin_L-chain"/>
</dbReference>
<comment type="function">
    <text evidence="1 7">Clathrin is the major protein of the polyhedral coat of coated pits and vesicles.</text>
</comment>
<accession>A0AAV5IF86</accession>
<comment type="similarity">
    <text evidence="3 7">Belongs to the clathrin light chain family.</text>
</comment>
<feature type="compositionally biased region" description="Acidic residues" evidence="8">
    <location>
        <begin position="1"/>
        <end position="14"/>
    </location>
</feature>